<keyword evidence="6" id="KW-0862">Zinc</keyword>
<dbReference type="AlphaFoldDB" id="A0A1D1VS87"/>
<protein>
    <recommendedName>
        <fullName evidence="9">LITAF domain-containing protein</fullName>
    </recommendedName>
</protein>
<dbReference type="GO" id="GO:0005634">
    <property type="term" value="C:nucleus"/>
    <property type="evidence" value="ECO:0007669"/>
    <property type="project" value="TreeGrafter"/>
</dbReference>
<keyword evidence="7 8" id="KW-0472">Membrane</keyword>
<comment type="caution">
    <text evidence="10">The sequence shown here is derived from an EMBL/GenBank/DDBJ whole genome shotgun (WGS) entry which is preliminary data.</text>
</comment>
<dbReference type="OrthoDB" id="4713066at2759"/>
<dbReference type="Proteomes" id="UP000186922">
    <property type="component" value="Unassembled WGS sequence"/>
</dbReference>
<evidence type="ECO:0000256" key="3">
    <source>
        <dbReference type="ARBA" id="ARBA00004630"/>
    </source>
</evidence>
<evidence type="ECO:0000256" key="5">
    <source>
        <dbReference type="ARBA" id="ARBA00022723"/>
    </source>
</evidence>
<dbReference type="PANTHER" id="PTHR23292">
    <property type="entry name" value="LIPOPOLYSACCHARIDE-INDUCED TUMOR NECROSIS FACTOR-ALPHA FACTOR"/>
    <property type="match status" value="1"/>
</dbReference>
<keyword evidence="8" id="KW-1133">Transmembrane helix</keyword>
<name>A0A1D1VS87_RAMVA</name>
<sequence>MVKVSGVEEATTAQYGPDVVGPPPYYADHNGDRVVTTNTVTYVTDGSAAALPPPTIGYVSTIGRIDTADPVNVQCPNCGSLVRTNVTRESGSLTFLLIGGLALLGCWLGCCLVPLCVDDCKDAIHTCPNCQHVVGKYRKI</sequence>
<keyword evidence="5" id="KW-0479">Metal-binding</keyword>
<dbReference type="EMBL" id="BDGG01000007">
    <property type="protein sequence ID" value="GAV01824.1"/>
    <property type="molecule type" value="Genomic_DNA"/>
</dbReference>
<evidence type="ECO:0000313" key="10">
    <source>
        <dbReference type="EMBL" id="GAV01824.1"/>
    </source>
</evidence>
<dbReference type="InterPro" id="IPR037519">
    <property type="entry name" value="LITAF_fam"/>
</dbReference>
<evidence type="ECO:0000256" key="6">
    <source>
        <dbReference type="ARBA" id="ARBA00022833"/>
    </source>
</evidence>
<gene>
    <name evidence="10" type="primary">RvY_12471</name>
    <name evidence="10" type="synonym">RvY_12471.1</name>
    <name evidence="10" type="ORF">RvY_12471-1</name>
</gene>
<comment type="subcellular location">
    <subcellularLocation>
        <location evidence="2">Endosome membrane</location>
        <topology evidence="2">Peripheral membrane protein</topology>
    </subcellularLocation>
    <subcellularLocation>
        <location evidence="1">Late endosome membrane</location>
    </subcellularLocation>
    <subcellularLocation>
        <location evidence="3">Lysosome membrane</location>
        <topology evidence="3">Peripheral membrane protein</topology>
        <orientation evidence="3">Cytoplasmic side</orientation>
    </subcellularLocation>
</comment>
<dbReference type="InterPro" id="IPR006629">
    <property type="entry name" value="LITAF"/>
</dbReference>
<dbReference type="GO" id="GO:0098560">
    <property type="term" value="C:cytoplasmic side of late endosome membrane"/>
    <property type="evidence" value="ECO:0007669"/>
    <property type="project" value="TreeGrafter"/>
</dbReference>
<feature type="domain" description="LITAF" evidence="9">
    <location>
        <begin position="54"/>
        <end position="139"/>
    </location>
</feature>
<dbReference type="PANTHER" id="PTHR23292:SF47">
    <property type="entry name" value="LITAF DOMAIN-CONTAINING PROTEIN"/>
    <property type="match status" value="1"/>
</dbReference>
<dbReference type="Pfam" id="PF10601">
    <property type="entry name" value="zf-LITAF-like"/>
    <property type="match status" value="1"/>
</dbReference>
<keyword evidence="8" id="KW-0812">Transmembrane</keyword>
<comment type="similarity">
    <text evidence="4">Belongs to the CDIP1/LITAF family.</text>
</comment>
<dbReference type="STRING" id="947166.A0A1D1VS87"/>
<evidence type="ECO:0000256" key="1">
    <source>
        <dbReference type="ARBA" id="ARBA00004414"/>
    </source>
</evidence>
<evidence type="ECO:0000256" key="7">
    <source>
        <dbReference type="ARBA" id="ARBA00023136"/>
    </source>
</evidence>
<dbReference type="PROSITE" id="PS51837">
    <property type="entry name" value="LITAF"/>
    <property type="match status" value="1"/>
</dbReference>
<organism evidence="10 11">
    <name type="scientific">Ramazzottius varieornatus</name>
    <name type="common">Water bear</name>
    <name type="synonym">Tardigrade</name>
    <dbReference type="NCBI Taxonomy" id="947166"/>
    <lineage>
        <taxon>Eukaryota</taxon>
        <taxon>Metazoa</taxon>
        <taxon>Ecdysozoa</taxon>
        <taxon>Tardigrada</taxon>
        <taxon>Eutardigrada</taxon>
        <taxon>Parachela</taxon>
        <taxon>Hypsibioidea</taxon>
        <taxon>Ramazzottiidae</taxon>
        <taxon>Ramazzottius</taxon>
    </lineage>
</organism>
<reference evidence="10 11" key="1">
    <citation type="journal article" date="2016" name="Nat. Commun.">
        <title>Extremotolerant tardigrade genome and improved radiotolerance of human cultured cells by tardigrade-unique protein.</title>
        <authorList>
            <person name="Hashimoto T."/>
            <person name="Horikawa D.D."/>
            <person name="Saito Y."/>
            <person name="Kuwahara H."/>
            <person name="Kozuka-Hata H."/>
            <person name="Shin-I T."/>
            <person name="Minakuchi Y."/>
            <person name="Ohishi K."/>
            <person name="Motoyama A."/>
            <person name="Aizu T."/>
            <person name="Enomoto A."/>
            <person name="Kondo K."/>
            <person name="Tanaka S."/>
            <person name="Hara Y."/>
            <person name="Koshikawa S."/>
            <person name="Sagara H."/>
            <person name="Miura T."/>
            <person name="Yokobori S."/>
            <person name="Miyagawa K."/>
            <person name="Suzuki Y."/>
            <person name="Kubo T."/>
            <person name="Oyama M."/>
            <person name="Kohara Y."/>
            <person name="Fujiyama A."/>
            <person name="Arakawa K."/>
            <person name="Katayama T."/>
            <person name="Toyoda A."/>
            <person name="Kunieda T."/>
        </authorList>
    </citation>
    <scope>NUCLEOTIDE SEQUENCE [LARGE SCALE GENOMIC DNA]</scope>
    <source>
        <strain evidence="10 11">YOKOZUNA-1</strain>
    </source>
</reference>
<evidence type="ECO:0000256" key="2">
    <source>
        <dbReference type="ARBA" id="ARBA00004481"/>
    </source>
</evidence>
<dbReference type="SMART" id="SM00714">
    <property type="entry name" value="LITAF"/>
    <property type="match status" value="1"/>
</dbReference>
<dbReference type="GO" id="GO:0098574">
    <property type="term" value="C:cytoplasmic side of lysosomal membrane"/>
    <property type="evidence" value="ECO:0007669"/>
    <property type="project" value="TreeGrafter"/>
</dbReference>
<evidence type="ECO:0000313" key="11">
    <source>
        <dbReference type="Proteomes" id="UP000186922"/>
    </source>
</evidence>
<feature type="transmembrane region" description="Helical" evidence="8">
    <location>
        <begin position="93"/>
        <end position="115"/>
    </location>
</feature>
<proteinExistence type="inferred from homology"/>
<evidence type="ECO:0000259" key="9">
    <source>
        <dbReference type="PROSITE" id="PS51837"/>
    </source>
</evidence>
<evidence type="ECO:0000256" key="8">
    <source>
        <dbReference type="SAM" id="Phobius"/>
    </source>
</evidence>
<evidence type="ECO:0000256" key="4">
    <source>
        <dbReference type="ARBA" id="ARBA00005975"/>
    </source>
</evidence>
<keyword evidence="11" id="KW-1185">Reference proteome</keyword>
<dbReference type="GO" id="GO:0008270">
    <property type="term" value="F:zinc ion binding"/>
    <property type="evidence" value="ECO:0007669"/>
    <property type="project" value="TreeGrafter"/>
</dbReference>
<accession>A0A1D1VS87</accession>